<dbReference type="Gene3D" id="3.40.50.300">
    <property type="entry name" value="P-loop containing nucleotide triphosphate hydrolases"/>
    <property type="match status" value="2"/>
</dbReference>
<name>A0A5E3ZVZ0_9ACTN</name>
<feature type="compositionally biased region" description="Basic and acidic residues" evidence="1">
    <location>
        <begin position="604"/>
        <end position="657"/>
    </location>
</feature>
<dbReference type="SUPFAM" id="SSF52540">
    <property type="entry name" value="P-loop containing nucleoside triphosphate hydrolases"/>
    <property type="match status" value="1"/>
</dbReference>
<dbReference type="PANTHER" id="PTHR30121">
    <property type="entry name" value="UNCHARACTERIZED PROTEIN YJGR-RELATED"/>
    <property type="match status" value="1"/>
</dbReference>
<feature type="region of interest" description="Disordered" evidence="1">
    <location>
        <begin position="100"/>
        <end position="147"/>
    </location>
</feature>
<dbReference type="PANTHER" id="PTHR30121:SF6">
    <property type="entry name" value="SLR6007 PROTEIN"/>
    <property type="match status" value="1"/>
</dbReference>
<evidence type="ECO:0000256" key="1">
    <source>
        <dbReference type="SAM" id="MobiDB-lite"/>
    </source>
</evidence>
<feature type="compositionally biased region" description="Low complexity" evidence="1">
    <location>
        <begin position="100"/>
        <end position="114"/>
    </location>
</feature>
<sequence>MSENFTSPAEVARNAAQEAELARLRAEAAAAKLAAAEAAAKAAELQAKLASTTDQTEAEVLRKEAAAADSTAVTKTDEAAAKEAEGAAVEANAALGAASPDAVAPPAAPAAASDDTAEKTAETTEPAVTPSTHEPPADPRAGTIAAGYSFDTPTMPLGCALIDGHNYPDITISLPLRMMNRHGLVAGATGTGKTRTLQLMAEGLSAAGVPVFITDVKGDLSGLMSPGAPSEKLQARTTAQGQSSWQPTGYPTEFLTLGVSSESAPGAPVRTTVQNFGALLLSRALSLNATQTEALQLIFEYCEQRTMALDDLKDLQEVVTFLTSTDEGKTELNSIGGVSRPTAGVILRSVAALAAQGGDVFFGLPAFDTAHFLRTAADGRGVISLLRMTNMSEKPALVSAFIMWLLNDLFRTLPEVGDADKPKLVFFFDEAHLLFEGASKEFLAQVEQVVKLIRSKGVGIYFLTQTPTDIPEEVLGQLGSRVQHALRAFTPKDAKALRATVSTFPVSDFDLEELLTSLGVGEAIVTILDEKGRPSPVAPTKLWAPQSVMGPVDNAQVKKAVEASALAVKYMTPEDRESAFEKLRAEAQKRQEEAEAAAAAAAKAEAEEKARKEAEKQAKEEEKRRREEERRRREEERRRREEERRRREEERDAERRARTGFRGAASKAANSFARSLGTQLSRELVKDNGGKKILGTVLKGFFK</sequence>
<evidence type="ECO:0000313" key="4">
    <source>
        <dbReference type="Proteomes" id="UP000324288"/>
    </source>
</evidence>
<dbReference type="InterPro" id="IPR027417">
    <property type="entry name" value="P-loop_NTPase"/>
</dbReference>
<organism evidence="3 4">
    <name type="scientific">Lawsonella clevelandensis</name>
    <dbReference type="NCBI Taxonomy" id="1528099"/>
    <lineage>
        <taxon>Bacteria</taxon>
        <taxon>Bacillati</taxon>
        <taxon>Actinomycetota</taxon>
        <taxon>Actinomycetes</taxon>
        <taxon>Mycobacteriales</taxon>
        <taxon>Lawsonellaceae</taxon>
        <taxon>Lawsonella</taxon>
    </lineage>
</organism>
<dbReference type="Proteomes" id="UP000324288">
    <property type="component" value="Chromosome"/>
</dbReference>
<dbReference type="InterPro" id="IPR033186">
    <property type="entry name" value="HerA_C"/>
</dbReference>
<dbReference type="RefSeq" id="WP_197736907.1">
    <property type="nucleotide sequence ID" value="NZ_JBEDYR010000009.1"/>
</dbReference>
<feature type="domain" description="Helicase HerA-like C-terminal" evidence="2">
    <location>
        <begin position="169"/>
        <end position="627"/>
    </location>
</feature>
<feature type="region of interest" description="Disordered" evidence="1">
    <location>
        <begin position="47"/>
        <end position="79"/>
    </location>
</feature>
<feature type="region of interest" description="Disordered" evidence="1">
    <location>
        <begin position="585"/>
        <end position="670"/>
    </location>
</feature>
<gene>
    <name evidence="3" type="ORF">LC603019_00536</name>
</gene>
<keyword evidence="4" id="KW-1185">Reference proteome</keyword>
<protein>
    <recommendedName>
        <fullName evidence="2">Helicase HerA-like C-terminal domain-containing protein</fullName>
    </recommendedName>
</protein>
<accession>A0A5E3ZVZ0</accession>
<dbReference type="InterPro" id="IPR051162">
    <property type="entry name" value="T4SS_component"/>
</dbReference>
<dbReference type="Pfam" id="PF05872">
    <property type="entry name" value="HerA_C"/>
    <property type="match status" value="1"/>
</dbReference>
<evidence type="ECO:0000259" key="2">
    <source>
        <dbReference type="Pfam" id="PF05872"/>
    </source>
</evidence>
<dbReference type="AlphaFoldDB" id="A0A5E3ZVZ0"/>
<reference evidence="3 4" key="1">
    <citation type="submission" date="2019-04" db="EMBL/GenBank/DDBJ databases">
        <authorList>
            <person name="Seth-Smith MB H."/>
            <person name="Seth-Smith H."/>
        </authorList>
    </citation>
    <scope>NUCLEOTIDE SEQUENCE [LARGE SCALE GENOMIC DNA]</scope>
    <source>
        <strain evidence="3">USB-603019</strain>
    </source>
</reference>
<evidence type="ECO:0000313" key="3">
    <source>
        <dbReference type="EMBL" id="VHO00172.1"/>
    </source>
</evidence>
<feature type="compositionally biased region" description="Low complexity" evidence="1">
    <location>
        <begin position="123"/>
        <end position="132"/>
    </location>
</feature>
<proteinExistence type="predicted"/>
<dbReference type="EMBL" id="LR584267">
    <property type="protein sequence ID" value="VHO00172.1"/>
    <property type="molecule type" value="Genomic_DNA"/>
</dbReference>